<protein>
    <submittedName>
        <fullName evidence="3">Telomeric repeat binding protein 1</fullName>
    </submittedName>
</protein>
<evidence type="ECO:0000259" key="2">
    <source>
        <dbReference type="Pfam" id="PF23603"/>
    </source>
</evidence>
<evidence type="ECO:0000313" key="3">
    <source>
        <dbReference type="EMBL" id="GFS28798.1"/>
    </source>
</evidence>
<dbReference type="PANTHER" id="PTHR21717:SF70">
    <property type="entry name" value="TELOMERE REPEAT-BINDING PROTEIN 2-RELATED"/>
    <property type="match status" value="1"/>
</dbReference>
<accession>A0A7J0D8Z9</accession>
<dbReference type="EMBL" id="BJWL01000053">
    <property type="protein sequence ID" value="GFS28798.1"/>
    <property type="molecule type" value="Genomic_DNA"/>
</dbReference>
<dbReference type="PANTHER" id="PTHR21717">
    <property type="entry name" value="TELOMERIC REPEAT BINDING PROTEIN"/>
    <property type="match status" value="1"/>
</dbReference>
<evidence type="ECO:0000256" key="1">
    <source>
        <dbReference type="ARBA" id="ARBA00023125"/>
    </source>
</evidence>
<evidence type="ECO:0000313" key="4">
    <source>
        <dbReference type="Proteomes" id="UP000585474"/>
    </source>
</evidence>
<keyword evidence="4" id="KW-1185">Reference proteome</keyword>
<name>A0A7J0D8Z9_9ERIC</name>
<dbReference type="InterPro" id="IPR057625">
    <property type="entry name" value="TPR1-6-like_ubiquitin"/>
</dbReference>
<comment type="caution">
    <text evidence="3">The sequence shown here is derived from an EMBL/GenBank/DDBJ whole genome shotgun (WGS) entry which is preliminary data.</text>
</comment>
<dbReference type="Proteomes" id="UP000585474">
    <property type="component" value="Unassembled WGS sequence"/>
</dbReference>
<sequence>MSHSSSNGRGDGDSGVLWRRRLLVVASGEYDGLIFFEWVLLWGYAEFIIECVMPDLFHVVLIAHNTMLNWVPKQSLSTIIGRFVTNAKGRKGIILSKKKKLYDHSSVSNSDRGTSSKDMTTFPGKGFSCDAPGLGATMNGASGTSARVAGHYTISQSKDSHVKLRIKSFRVPELFIEIPESATVGSLKRRVMEAVTTILGGGLRIGVLLQGKKLRNDEKSLLQTGICHDNKLDALCFSLEPSLSQAPPPLCHEDCPFCSLPTHLSH</sequence>
<dbReference type="AlphaFoldDB" id="A0A7J0D8Z9"/>
<organism evidence="3 4">
    <name type="scientific">Actinidia rufa</name>
    <dbReference type="NCBI Taxonomy" id="165716"/>
    <lineage>
        <taxon>Eukaryota</taxon>
        <taxon>Viridiplantae</taxon>
        <taxon>Streptophyta</taxon>
        <taxon>Embryophyta</taxon>
        <taxon>Tracheophyta</taxon>
        <taxon>Spermatophyta</taxon>
        <taxon>Magnoliopsida</taxon>
        <taxon>eudicotyledons</taxon>
        <taxon>Gunneridae</taxon>
        <taxon>Pentapetalae</taxon>
        <taxon>asterids</taxon>
        <taxon>Ericales</taxon>
        <taxon>Actinidiaceae</taxon>
        <taxon>Actinidia</taxon>
    </lineage>
</organism>
<gene>
    <name evidence="3" type="ORF">Acr_00g0004050</name>
</gene>
<proteinExistence type="predicted"/>
<dbReference type="OrthoDB" id="1731462at2759"/>
<dbReference type="CDD" id="cd17039">
    <property type="entry name" value="Ubl_ubiquitin_like"/>
    <property type="match status" value="1"/>
</dbReference>
<dbReference type="InterPro" id="IPR029071">
    <property type="entry name" value="Ubiquitin-like_domsf"/>
</dbReference>
<dbReference type="InterPro" id="IPR031105">
    <property type="entry name" value="TRP_plant"/>
</dbReference>
<feature type="domain" description="Telomere repeat-binding protein 1-6-like ubiquitin-like" evidence="2">
    <location>
        <begin position="161"/>
        <end position="229"/>
    </location>
</feature>
<reference evidence="4" key="1">
    <citation type="submission" date="2019-07" db="EMBL/GenBank/DDBJ databases">
        <title>De Novo Assembly of kiwifruit Actinidia rufa.</title>
        <authorList>
            <person name="Sugita-Konishi S."/>
            <person name="Sato K."/>
            <person name="Mori E."/>
            <person name="Abe Y."/>
            <person name="Kisaki G."/>
            <person name="Hamano K."/>
            <person name="Suezawa K."/>
            <person name="Otani M."/>
            <person name="Fukuda T."/>
            <person name="Manabe T."/>
            <person name="Gomi K."/>
            <person name="Tabuchi M."/>
            <person name="Akimitsu K."/>
            <person name="Kataoka I."/>
        </authorList>
    </citation>
    <scope>NUCLEOTIDE SEQUENCE [LARGE SCALE GENOMIC DNA]</scope>
    <source>
        <strain evidence="4">cv. Fuchu</strain>
    </source>
</reference>
<dbReference type="Pfam" id="PF23603">
    <property type="entry name" value="Ubiquitin_TPR1"/>
    <property type="match status" value="1"/>
</dbReference>
<dbReference type="GO" id="GO:0043565">
    <property type="term" value="F:sequence-specific DNA binding"/>
    <property type="evidence" value="ECO:0007669"/>
    <property type="project" value="UniProtKB-ARBA"/>
</dbReference>
<keyword evidence="1" id="KW-0238">DNA-binding</keyword>
<dbReference type="SUPFAM" id="SSF54236">
    <property type="entry name" value="Ubiquitin-like"/>
    <property type="match status" value="1"/>
</dbReference>